<protein>
    <submittedName>
        <fullName evidence="1">Uncharacterized protein</fullName>
    </submittedName>
</protein>
<reference evidence="1 2" key="1">
    <citation type="journal article" date="2024" name="Ann. Entomol. Soc. Am.">
        <title>Genomic analyses of the southern and eastern yellowjacket wasps (Hymenoptera: Vespidae) reveal evolutionary signatures of social life.</title>
        <authorList>
            <person name="Catto M.A."/>
            <person name="Caine P.B."/>
            <person name="Orr S.E."/>
            <person name="Hunt B.G."/>
            <person name="Goodisman M.A.D."/>
        </authorList>
    </citation>
    <scope>NUCLEOTIDE SEQUENCE [LARGE SCALE GENOMIC DNA]</scope>
    <source>
        <strain evidence="1">232</strain>
        <tissue evidence="1">Head and thorax</tissue>
    </source>
</reference>
<organism evidence="1 2">
    <name type="scientific">Vespula maculifrons</name>
    <name type="common">Eastern yellow jacket</name>
    <name type="synonym">Wasp</name>
    <dbReference type="NCBI Taxonomy" id="7453"/>
    <lineage>
        <taxon>Eukaryota</taxon>
        <taxon>Metazoa</taxon>
        <taxon>Ecdysozoa</taxon>
        <taxon>Arthropoda</taxon>
        <taxon>Hexapoda</taxon>
        <taxon>Insecta</taxon>
        <taxon>Pterygota</taxon>
        <taxon>Neoptera</taxon>
        <taxon>Endopterygota</taxon>
        <taxon>Hymenoptera</taxon>
        <taxon>Apocrita</taxon>
        <taxon>Aculeata</taxon>
        <taxon>Vespoidea</taxon>
        <taxon>Vespidae</taxon>
        <taxon>Vespinae</taxon>
        <taxon>Vespula</taxon>
    </lineage>
</organism>
<evidence type="ECO:0000313" key="1">
    <source>
        <dbReference type="EMBL" id="KAL2727799.1"/>
    </source>
</evidence>
<gene>
    <name evidence="1" type="ORF">V1477_017075</name>
</gene>
<name>A0ABD2B4Z5_VESMC</name>
<accession>A0ABD2B4Z5</accession>
<dbReference type="AlphaFoldDB" id="A0ABD2B4Z5"/>
<dbReference type="EMBL" id="JAYRBN010000100">
    <property type="protein sequence ID" value="KAL2727799.1"/>
    <property type="molecule type" value="Genomic_DNA"/>
</dbReference>
<comment type="caution">
    <text evidence="1">The sequence shown here is derived from an EMBL/GenBank/DDBJ whole genome shotgun (WGS) entry which is preliminary data.</text>
</comment>
<sequence length="73" mass="8236">MLGYPNALLSAMMLQATDVHTIFNEHPIFTNASAEHRSKEMEWSIISIQEQTTTSISVNVVKGKRDFDKTTSH</sequence>
<proteinExistence type="predicted"/>
<keyword evidence="2" id="KW-1185">Reference proteome</keyword>
<evidence type="ECO:0000313" key="2">
    <source>
        <dbReference type="Proteomes" id="UP001607303"/>
    </source>
</evidence>
<dbReference type="Proteomes" id="UP001607303">
    <property type="component" value="Unassembled WGS sequence"/>
</dbReference>